<reference evidence="15 16" key="1">
    <citation type="journal article" date="2016" name="Mol. Biol. Evol.">
        <title>Comparative Genomics of Early-Diverging Mushroom-Forming Fungi Provides Insights into the Origins of Lignocellulose Decay Capabilities.</title>
        <authorList>
            <person name="Nagy L.G."/>
            <person name="Riley R."/>
            <person name="Tritt A."/>
            <person name="Adam C."/>
            <person name="Daum C."/>
            <person name="Floudas D."/>
            <person name="Sun H."/>
            <person name="Yadav J.S."/>
            <person name="Pangilinan J."/>
            <person name="Larsson K.H."/>
            <person name="Matsuura K."/>
            <person name="Barry K."/>
            <person name="Labutti K."/>
            <person name="Kuo R."/>
            <person name="Ohm R.A."/>
            <person name="Bhattacharya S.S."/>
            <person name="Shirouzu T."/>
            <person name="Yoshinaga Y."/>
            <person name="Martin F.M."/>
            <person name="Grigoriev I.V."/>
            <person name="Hibbett D.S."/>
        </authorList>
    </citation>
    <scope>NUCLEOTIDE SEQUENCE [LARGE SCALE GENOMIC DNA]</scope>
    <source>
        <strain evidence="15 16">HHB12733</strain>
    </source>
</reference>
<dbReference type="FunFam" id="3.40.630.30:FF:000078">
    <property type="entry name" value="N-alpha-acetyltransferase 50"/>
    <property type="match status" value="1"/>
</dbReference>
<dbReference type="PANTHER" id="PTHR42919:SF8">
    <property type="entry name" value="N-ALPHA-ACETYLTRANSFERASE 50"/>
    <property type="match status" value="1"/>
</dbReference>
<dbReference type="AlphaFoldDB" id="A0A165CIK5"/>
<evidence type="ECO:0000256" key="12">
    <source>
        <dbReference type="ARBA" id="ARBA00049103"/>
    </source>
</evidence>
<evidence type="ECO:0000256" key="1">
    <source>
        <dbReference type="ARBA" id="ARBA00004496"/>
    </source>
</evidence>
<dbReference type="GO" id="GO:0031415">
    <property type="term" value="C:NatA complex"/>
    <property type="evidence" value="ECO:0007669"/>
    <property type="project" value="TreeGrafter"/>
</dbReference>
<comment type="catalytic activity">
    <reaction evidence="8">
        <text>N-terminal L-methionyl-L-phenylalanyl-[protein] + acetyl-CoA = N-terminal N(alpha)-acetyl-L-methionyl-L-phenylalanyl-[protein] + CoA + H(+)</text>
        <dbReference type="Rhea" id="RHEA:50528"/>
        <dbReference type="Rhea" id="RHEA-COMP:12715"/>
        <dbReference type="Rhea" id="RHEA-COMP:12716"/>
        <dbReference type="ChEBI" id="CHEBI:15378"/>
        <dbReference type="ChEBI" id="CHEBI:57287"/>
        <dbReference type="ChEBI" id="CHEBI:57288"/>
        <dbReference type="ChEBI" id="CHEBI:133382"/>
        <dbReference type="ChEBI" id="CHEBI:133383"/>
        <dbReference type="EC" id="2.3.1.258"/>
    </reaction>
</comment>
<evidence type="ECO:0000256" key="3">
    <source>
        <dbReference type="ARBA" id="ARBA00022679"/>
    </source>
</evidence>
<dbReference type="Pfam" id="PF00583">
    <property type="entry name" value="Acetyltransf_1"/>
    <property type="match status" value="1"/>
</dbReference>
<comment type="catalytic activity">
    <reaction evidence="9">
        <text>N-terminal L-methionyl-L-lysyl-[protein] + acetyl-CoA = N-terminal N(alpha)-acetyl-L-methionyl-L-lysyl-[protein] + CoA + H(+)</text>
        <dbReference type="Rhea" id="RHEA:50580"/>
        <dbReference type="Rhea" id="RHEA-COMP:12734"/>
        <dbReference type="Rhea" id="RHEA-COMP:12735"/>
        <dbReference type="ChEBI" id="CHEBI:15378"/>
        <dbReference type="ChEBI" id="CHEBI:57287"/>
        <dbReference type="ChEBI" id="CHEBI:57288"/>
        <dbReference type="ChEBI" id="CHEBI:133406"/>
        <dbReference type="ChEBI" id="CHEBI:133407"/>
        <dbReference type="EC" id="2.3.1.258"/>
    </reaction>
</comment>
<dbReference type="GO" id="GO:0007064">
    <property type="term" value="P:mitotic sister chromatid cohesion"/>
    <property type="evidence" value="ECO:0007669"/>
    <property type="project" value="TreeGrafter"/>
</dbReference>
<dbReference type="OrthoDB" id="47374at2759"/>
<evidence type="ECO:0000256" key="9">
    <source>
        <dbReference type="ARBA" id="ARBA00048618"/>
    </source>
</evidence>
<comment type="catalytic activity">
    <reaction evidence="6">
        <text>N-terminal L-methionyl-L-seryl-[protein] + acetyl-CoA = N-terminal N(alpha)-acetyl-L-methionyl-L-seryl-[protein] + CoA + H(+)</text>
        <dbReference type="Rhea" id="RHEA:50568"/>
        <dbReference type="Rhea" id="RHEA-COMP:12728"/>
        <dbReference type="Rhea" id="RHEA-COMP:12729"/>
        <dbReference type="ChEBI" id="CHEBI:15378"/>
        <dbReference type="ChEBI" id="CHEBI:57287"/>
        <dbReference type="ChEBI" id="CHEBI:57288"/>
        <dbReference type="ChEBI" id="CHEBI:133400"/>
        <dbReference type="ChEBI" id="CHEBI:133401"/>
        <dbReference type="EC" id="2.3.1.258"/>
    </reaction>
</comment>
<comment type="catalytic activity">
    <reaction evidence="10">
        <text>N-terminal L-methionyl-L-valyl-[protein] + acetyl-CoA = N-terminal N(alpha)-acetyl-L-methionyl-L-valyl-[protein] + CoA + H(+)</text>
        <dbReference type="Rhea" id="RHEA:50572"/>
        <dbReference type="Rhea" id="RHEA-COMP:12730"/>
        <dbReference type="Rhea" id="RHEA-COMP:12731"/>
        <dbReference type="ChEBI" id="CHEBI:15378"/>
        <dbReference type="ChEBI" id="CHEBI:57287"/>
        <dbReference type="ChEBI" id="CHEBI:57288"/>
        <dbReference type="ChEBI" id="CHEBI:133402"/>
        <dbReference type="ChEBI" id="CHEBI:133403"/>
        <dbReference type="EC" id="2.3.1.258"/>
    </reaction>
</comment>
<comment type="catalytic activity">
    <reaction evidence="7">
        <text>N-terminal L-methionyl-L-tyrosyl-[protein] + acetyl-CoA = N-terminal N(alpha)-acetyl-L-methionyl-L-tyrosyl-[protein] + CoA + H(+)</text>
        <dbReference type="Rhea" id="RHEA:50532"/>
        <dbReference type="Rhea" id="RHEA-COMP:12717"/>
        <dbReference type="Rhea" id="RHEA-COMP:12718"/>
        <dbReference type="ChEBI" id="CHEBI:15378"/>
        <dbReference type="ChEBI" id="CHEBI:57287"/>
        <dbReference type="ChEBI" id="CHEBI:57288"/>
        <dbReference type="ChEBI" id="CHEBI:133384"/>
        <dbReference type="ChEBI" id="CHEBI:133385"/>
        <dbReference type="EC" id="2.3.1.258"/>
    </reaction>
</comment>
<dbReference type="InterPro" id="IPR051556">
    <property type="entry name" value="N-term/lysine_N-AcTrnsfr"/>
</dbReference>
<name>A0A165CIK5_9BASI</name>
<feature type="domain" description="N-acetyltransferase" evidence="14">
    <location>
        <begin position="39"/>
        <end position="194"/>
    </location>
</feature>
<accession>A0A165CIK5</accession>
<comment type="subcellular location">
    <subcellularLocation>
        <location evidence="1">Cytoplasm</location>
    </subcellularLocation>
</comment>
<evidence type="ECO:0000313" key="15">
    <source>
        <dbReference type="EMBL" id="KZT50862.1"/>
    </source>
</evidence>
<keyword evidence="16" id="KW-1185">Reference proteome</keyword>
<evidence type="ECO:0000256" key="2">
    <source>
        <dbReference type="ARBA" id="ARBA00022490"/>
    </source>
</evidence>
<dbReference type="Proteomes" id="UP000076842">
    <property type="component" value="Unassembled WGS sequence"/>
</dbReference>
<evidence type="ECO:0000256" key="10">
    <source>
        <dbReference type="ARBA" id="ARBA00048799"/>
    </source>
</evidence>
<organism evidence="15 16">
    <name type="scientific">Calocera cornea HHB12733</name>
    <dbReference type="NCBI Taxonomy" id="1353952"/>
    <lineage>
        <taxon>Eukaryota</taxon>
        <taxon>Fungi</taxon>
        <taxon>Dikarya</taxon>
        <taxon>Basidiomycota</taxon>
        <taxon>Agaricomycotina</taxon>
        <taxon>Dacrymycetes</taxon>
        <taxon>Dacrymycetales</taxon>
        <taxon>Dacrymycetaceae</taxon>
        <taxon>Calocera</taxon>
    </lineage>
</organism>
<comment type="catalytic activity">
    <reaction evidence="11">
        <text>N-terminal L-methionyl-L-alanyl-[protein] + acetyl-CoA = N-terminal N(alpha)-acetyl-L-methionyl-L-alanyl-[protein] + CoA + H(+)</text>
        <dbReference type="Rhea" id="RHEA:50564"/>
        <dbReference type="Rhea" id="RHEA-COMP:12726"/>
        <dbReference type="Rhea" id="RHEA-COMP:12727"/>
        <dbReference type="ChEBI" id="CHEBI:15378"/>
        <dbReference type="ChEBI" id="CHEBI:57287"/>
        <dbReference type="ChEBI" id="CHEBI:57288"/>
        <dbReference type="ChEBI" id="CHEBI:133398"/>
        <dbReference type="ChEBI" id="CHEBI:133399"/>
        <dbReference type="EC" id="2.3.1.258"/>
    </reaction>
</comment>
<evidence type="ECO:0000256" key="5">
    <source>
        <dbReference type="ARBA" id="ARBA00039121"/>
    </source>
</evidence>
<evidence type="ECO:0000313" key="16">
    <source>
        <dbReference type="Proteomes" id="UP000076842"/>
    </source>
</evidence>
<evidence type="ECO:0000256" key="7">
    <source>
        <dbReference type="ARBA" id="ARBA00048335"/>
    </source>
</evidence>
<evidence type="ECO:0000256" key="6">
    <source>
        <dbReference type="ARBA" id="ARBA00048251"/>
    </source>
</evidence>
<dbReference type="GO" id="GO:0120518">
    <property type="term" value="F:protein N-terminal-methionine acetyltransferase activity"/>
    <property type="evidence" value="ECO:0007669"/>
    <property type="project" value="UniProtKB-EC"/>
</dbReference>
<dbReference type="InParanoid" id="A0A165CIK5"/>
<evidence type="ECO:0000259" key="14">
    <source>
        <dbReference type="PROSITE" id="PS51186"/>
    </source>
</evidence>
<dbReference type="InterPro" id="IPR016181">
    <property type="entry name" value="Acyl_CoA_acyltransferase"/>
</dbReference>
<protein>
    <recommendedName>
        <fullName evidence="5">N-terminal methionine N(alpha)-acetyltransferase NatE</fullName>
        <ecNumber evidence="5">2.3.1.258</ecNumber>
    </recommendedName>
</protein>
<dbReference type="FunCoup" id="A0A165CIK5">
    <property type="interactions" value="226"/>
</dbReference>
<comment type="catalytic activity">
    <reaction evidence="13">
        <text>N-terminal L-methionyl-L-threonyl-[protein] + acetyl-CoA = N-terminal N(alpha)-acetyl-L-methionyl-L-threonyl-[protein] + CoA + H(+)</text>
        <dbReference type="Rhea" id="RHEA:50576"/>
        <dbReference type="Rhea" id="RHEA-COMP:12732"/>
        <dbReference type="Rhea" id="RHEA-COMP:12733"/>
        <dbReference type="ChEBI" id="CHEBI:15378"/>
        <dbReference type="ChEBI" id="CHEBI:57287"/>
        <dbReference type="ChEBI" id="CHEBI:57288"/>
        <dbReference type="ChEBI" id="CHEBI:133404"/>
        <dbReference type="ChEBI" id="CHEBI:133405"/>
        <dbReference type="EC" id="2.3.1.258"/>
    </reaction>
</comment>
<dbReference type="EC" id="2.3.1.258" evidence="5"/>
<comment type="catalytic activity">
    <reaction evidence="12">
        <text>N-terminal L-methionyl-L-leucyl-[protein] + acetyl-CoA = N-terminal N(alpha)-acetyl-L-methionyl-L-leucyl-[protein] + CoA + H(+)</text>
        <dbReference type="Rhea" id="RHEA:50520"/>
        <dbReference type="Rhea" id="RHEA-COMP:12711"/>
        <dbReference type="Rhea" id="RHEA-COMP:12712"/>
        <dbReference type="ChEBI" id="CHEBI:15378"/>
        <dbReference type="ChEBI" id="CHEBI:57287"/>
        <dbReference type="ChEBI" id="CHEBI:57288"/>
        <dbReference type="ChEBI" id="CHEBI:133377"/>
        <dbReference type="ChEBI" id="CHEBI:133378"/>
        <dbReference type="EC" id="2.3.1.258"/>
    </reaction>
</comment>
<dbReference type="PROSITE" id="PS51186">
    <property type="entry name" value="GNAT"/>
    <property type="match status" value="1"/>
</dbReference>
<dbReference type="Gene3D" id="3.40.630.30">
    <property type="match status" value="1"/>
</dbReference>
<evidence type="ECO:0000256" key="8">
    <source>
        <dbReference type="ARBA" id="ARBA00048490"/>
    </source>
</evidence>
<dbReference type="EMBL" id="KV424140">
    <property type="protein sequence ID" value="KZT50862.1"/>
    <property type="molecule type" value="Genomic_DNA"/>
</dbReference>
<proteinExistence type="predicted"/>
<evidence type="ECO:0000256" key="13">
    <source>
        <dbReference type="ARBA" id="ARBA00049454"/>
    </source>
</evidence>
<evidence type="ECO:0000256" key="11">
    <source>
        <dbReference type="ARBA" id="ARBA00049002"/>
    </source>
</evidence>
<keyword evidence="3 15" id="KW-0808">Transferase</keyword>
<dbReference type="InterPro" id="IPR000182">
    <property type="entry name" value="GNAT_dom"/>
</dbReference>
<keyword evidence="2" id="KW-0963">Cytoplasm</keyword>
<dbReference type="STRING" id="1353952.A0A165CIK5"/>
<sequence>MMTSDTLTTHLSPTPAADAVPIQRVARSPEWKQPGPARITTASLTKNNIGTVKRINQVVFPISYSAKFYDESLAPDLDEFNRLVYYNDVPVACVCCRFDKTPGSDSAKLYIATMAVLAAYRSLTIGKQTLALVLHAAASHKAPRISHVYVHVQVSNTDARKFYEREGFTVAAEVKGYYKKIAPADAWLMERAVTPEDAGHKEGSADRPIAV</sequence>
<dbReference type="PANTHER" id="PTHR42919">
    <property type="entry name" value="N-ALPHA-ACETYLTRANSFERASE"/>
    <property type="match status" value="1"/>
</dbReference>
<gene>
    <name evidence="15" type="ORF">CALCODRAFT_488380</name>
</gene>
<dbReference type="CDD" id="cd04301">
    <property type="entry name" value="NAT_SF"/>
    <property type="match status" value="1"/>
</dbReference>
<dbReference type="SUPFAM" id="SSF55729">
    <property type="entry name" value="Acyl-CoA N-acyltransferases (Nat)"/>
    <property type="match status" value="1"/>
</dbReference>
<evidence type="ECO:0000256" key="4">
    <source>
        <dbReference type="ARBA" id="ARBA00023315"/>
    </source>
</evidence>
<keyword evidence="4 15" id="KW-0012">Acyltransferase</keyword>